<dbReference type="EMBL" id="RDQH01000330">
    <property type="protein sequence ID" value="RXI01552.1"/>
    <property type="molecule type" value="Genomic_DNA"/>
</dbReference>
<sequence length="116" mass="13849">MAVADVRMQLVVTLWPEILWLLRRRMRGKREGRCCIDEKAFPEEWRDEEETIRCIFGTHWLRIPLDEFRQEHSRMDDPLGSSRKQNREDVVKAQSRQYRATAKSRLGCDTTTIVNE</sequence>
<gene>
    <name evidence="1" type="ORF">DVH24_014901</name>
</gene>
<proteinExistence type="predicted"/>
<organism evidence="1 2">
    <name type="scientific">Malus domestica</name>
    <name type="common">Apple</name>
    <name type="synonym">Pyrus malus</name>
    <dbReference type="NCBI Taxonomy" id="3750"/>
    <lineage>
        <taxon>Eukaryota</taxon>
        <taxon>Viridiplantae</taxon>
        <taxon>Streptophyta</taxon>
        <taxon>Embryophyta</taxon>
        <taxon>Tracheophyta</taxon>
        <taxon>Spermatophyta</taxon>
        <taxon>Magnoliopsida</taxon>
        <taxon>eudicotyledons</taxon>
        <taxon>Gunneridae</taxon>
        <taxon>Pentapetalae</taxon>
        <taxon>rosids</taxon>
        <taxon>fabids</taxon>
        <taxon>Rosales</taxon>
        <taxon>Rosaceae</taxon>
        <taxon>Amygdaloideae</taxon>
        <taxon>Maleae</taxon>
        <taxon>Malus</taxon>
    </lineage>
</organism>
<keyword evidence="2" id="KW-1185">Reference proteome</keyword>
<dbReference type="Proteomes" id="UP000290289">
    <property type="component" value="Chromosome 4"/>
</dbReference>
<comment type="caution">
    <text evidence="1">The sequence shown here is derived from an EMBL/GenBank/DDBJ whole genome shotgun (WGS) entry which is preliminary data.</text>
</comment>
<evidence type="ECO:0000313" key="2">
    <source>
        <dbReference type="Proteomes" id="UP000290289"/>
    </source>
</evidence>
<protein>
    <submittedName>
        <fullName evidence="1">Uncharacterized protein</fullName>
    </submittedName>
</protein>
<evidence type="ECO:0000313" key="1">
    <source>
        <dbReference type="EMBL" id="RXI01552.1"/>
    </source>
</evidence>
<dbReference type="AlphaFoldDB" id="A0A498K854"/>
<accession>A0A498K854</accession>
<name>A0A498K854_MALDO</name>
<reference evidence="1 2" key="1">
    <citation type="submission" date="2018-10" db="EMBL/GenBank/DDBJ databases">
        <title>A high-quality apple genome assembly.</title>
        <authorList>
            <person name="Hu J."/>
        </authorList>
    </citation>
    <scope>NUCLEOTIDE SEQUENCE [LARGE SCALE GENOMIC DNA]</scope>
    <source>
        <strain evidence="2">cv. HFTH1</strain>
        <tissue evidence="1">Young leaf</tissue>
    </source>
</reference>